<keyword evidence="5 11" id="KW-0812">Transmembrane</keyword>
<comment type="similarity">
    <text evidence="2 11">Belongs to the glycosyltransferase 31 family.</text>
</comment>
<dbReference type="EC" id="2.4.1.-" evidence="11"/>
<dbReference type="GeneID" id="25335836"/>
<dbReference type="RefSeq" id="XP_013335515.1">
    <property type="nucleotide sequence ID" value="XM_013480061.1"/>
</dbReference>
<keyword evidence="8 11" id="KW-0333">Golgi apparatus</keyword>
<dbReference type="Pfam" id="PF01762">
    <property type="entry name" value="Galactosyl_T"/>
    <property type="match status" value="1"/>
</dbReference>
<evidence type="ECO:0000256" key="9">
    <source>
        <dbReference type="ARBA" id="ARBA00023136"/>
    </source>
</evidence>
<keyword evidence="9 11" id="KW-0472">Membrane</keyword>
<sequence>MKNDNGDTGKTPTVKEKTDECPSSPSMCVRILSPKRQSLPKISMDKEKPANDNWSWRDMSVYHVGWLVFLGLVWIYIFLSKAHGWKWPGEGQLSLLSLPVQTDWRLLITPKVSCADDPPFAALVTMTGAADAEARAVVRSTWGGVSRVGKRRLRVFFLLGTQASEEVQETVVKEAAMYGDILQHSAPDKYRNLTYKTITAFRWIANACPEAKFLIKADADVFLDVNKLVDYLNAHQDEPDVAAGVLRTNVAVVRERTHRNYEDPAVYSQPKYPPYLSGPLYIISGDLVAKIAAVAKWLPVLSNEDCFVGTCLQALGVQPQSSAPGAIIDVFFRNFSDISDLRKWMAIHPIAKERLLALWQELH</sequence>
<evidence type="ECO:0000313" key="13">
    <source>
        <dbReference type="EMBL" id="CDJ58867.1"/>
    </source>
</evidence>
<evidence type="ECO:0000256" key="8">
    <source>
        <dbReference type="ARBA" id="ARBA00023034"/>
    </source>
</evidence>
<organism evidence="13 14">
    <name type="scientific">Eimeria maxima</name>
    <name type="common">Coccidian parasite</name>
    <dbReference type="NCBI Taxonomy" id="5804"/>
    <lineage>
        <taxon>Eukaryota</taxon>
        <taxon>Sar</taxon>
        <taxon>Alveolata</taxon>
        <taxon>Apicomplexa</taxon>
        <taxon>Conoidasida</taxon>
        <taxon>Coccidia</taxon>
        <taxon>Eucoccidiorida</taxon>
        <taxon>Eimeriorina</taxon>
        <taxon>Eimeriidae</taxon>
        <taxon>Eimeria</taxon>
    </lineage>
</organism>
<keyword evidence="14" id="KW-1185">Reference proteome</keyword>
<keyword evidence="4" id="KW-0808">Transferase</keyword>
<feature type="region of interest" description="Disordered" evidence="12">
    <location>
        <begin position="1"/>
        <end position="26"/>
    </location>
</feature>
<keyword evidence="3 11" id="KW-0328">Glycosyltransferase</keyword>
<evidence type="ECO:0000256" key="6">
    <source>
        <dbReference type="ARBA" id="ARBA00022968"/>
    </source>
</evidence>
<evidence type="ECO:0000313" key="14">
    <source>
        <dbReference type="Proteomes" id="UP000030763"/>
    </source>
</evidence>
<dbReference type="Proteomes" id="UP000030763">
    <property type="component" value="Unassembled WGS sequence"/>
</dbReference>
<proteinExistence type="inferred from homology"/>
<reference evidence="13" key="2">
    <citation type="submission" date="2013-10" db="EMBL/GenBank/DDBJ databases">
        <authorList>
            <person name="Aslett M."/>
        </authorList>
    </citation>
    <scope>NUCLEOTIDE SEQUENCE [LARGE SCALE GENOMIC DNA]</scope>
    <source>
        <strain evidence="13">Weybridge</strain>
    </source>
</reference>
<dbReference type="OrthoDB" id="5957813at2759"/>
<evidence type="ECO:0000256" key="1">
    <source>
        <dbReference type="ARBA" id="ARBA00004323"/>
    </source>
</evidence>
<evidence type="ECO:0000256" key="7">
    <source>
        <dbReference type="ARBA" id="ARBA00022989"/>
    </source>
</evidence>
<accession>U6M3Q5</accession>
<dbReference type="VEuPathDB" id="ToxoDB:EMWEY_00018500"/>
<evidence type="ECO:0000256" key="11">
    <source>
        <dbReference type="RuleBase" id="RU363063"/>
    </source>
</evidence>
<dbReference type="GO" id="GO:0016758">
    <property type="term" value="F:hexosyltransferase activity"/>
    <property type="evidence" value="ECO:0007669"/>
    <property type="project" value="InterPro"/>
</dbReference>
<dbReference type="GO" id="GO:0000139">
    <property type="term" value="C:Golgi membrane"/>
    <property type="evidence" value="ECO:0007669"/>
    <property type="project" value="UniProtKB-SubCell"/>
</dbReference>
<feature type="transmembrane region" description="Helical" evidence="11">
    <location>
        <begin position="61"/>
        <end position="79"/>
    </location>
</feature>
<comment type="subcellular location">
    <subcellularLocation>
        <location evidence="1 11">Golgi apparatus membrane</location>
        <topology evidence="1 11">Single-pass type II membrane protein</topology>
    </subcellularLocation>
</comment>
<dbReference type="OMA" id="RVWNECR"/>
<dbReference type="PANTHER" id="PTHR11214">
    <property type="entry name" value="BETA-1,3-N-ACETYLGLUCOSAMINYLTRANSFERASE"/>
    <property type="match status" value="1"/>
</dbReference>
<keyword evidence="7 11" id="KW-1133">Transmembrane helix</keyword>
<dbReference type="GO" id="GO:0006493">
    <property type="term" value="P:protein O-linked glycosylation"/>
    <property type="evidence" value="ECO:0007669"/>
    <property type="project" value="TreeGrafter"/>
</dbReference>
<protein>
    <recommendedName>
        <fullName evidence="11">Hexosyltransferase</fullName>
        <ecNumber evidence="11">2.4.1.-</ecNumber>
    </recommendedName>
</protein>
<dbReference type="InterPro" id="IPR029044">
    <property type="entry name" value="Nucleotide-diphossugar_trans"/>
</dbReference>
<dbReference type="FunFam" id="3.90.550.50:FF:000001">
    <property type="entry name" value="Hexosyltransferase"/>
    <property type="match status" value="1"/>
</dbReference>
<gene>
    <name evidence="13" type="ORF">EMWEY_00018500</name>
</gene>
<evidence type="ECO:0000256" key="4">
    <source>
        <dbReference type="ARBA" id="ARBA00022679"/>
    </source>
</evidence>
<dbReference type="InterPro" id="IPR002659">
    <property type="entry name" value="Glyco_trans_31"/>
</dbReference>
<dbReference type="AlphaFoldDB" id="U6M3Q5"/>
<keyword evidence="6 11" id="KW-0735">Signal-anchor</keyword>
<evidence type="ECO:0000256" key="5">
    <source>
        <dbReference type="ARBA" id="ARBA00022692"/>
    </source>
</evidence>
<dbReference type="Gene3D" id="3.90.550.50">
    <property type="match status" value="1"/>
</dbReference>
<dbReference type="PANTHER" id="PTHR11214:SF378">
    <property type="entry name" value="BETA-1,3-GALACTOSYLTRANSFERASE 4"/>
    <property type="match status" value="1"/>
</dbReference>
<dbReference type="EMBL" id="HG719897">
    <property type="protein sequence ID" value="CDJ58867.1"/>
    <property type="molecule type" value="Genomic_DNA"/>
</dbReference>
<dbReference type="SUPFAM" id="SSF53448">
    <property type="entry name" value="Nucleotide-diphospho-sugar transferases"/>
    <property type="match status" value="1"/>
</dbReference>
<evidence type="ECO:0000256" key="12">
    <source>
        <dbReference type="SAM" id="MobiDB-lite"/>
    </source>
</evidence>
<evidence type="ECO:0000256" key="2">
    <source>
        <dbReference type="ARBA" id="ARBA00008661"/>
    </source>
</evidence>
<keyword evidence="10" id="KW-0325">Glycoprotein</keyword>
<reference evidence="13" key="1">
    <citation type="submission" date="2013-10" db="EMBL/GenBank/DDBJ databases">
        <title>Genomic analysis of the causative agents of coccidiosis in chickens.</title>
        <authorList>
            <person name="Reid A.J."/>
            <person name="Blake D."/>
            <person name="Billington K."/>
            <person name="Browne H."/>
            <person name="Dunn M."/>
            <person name="Hung S."/>
            <person name="Kawahara F."/>
            <person name="Miranda-Saavedra D."/>
            <person name="Mourier T."/>
            <person name="Nagra H."/>
            <person name="Otto T.D."/>
            <person name="Rawlings N."/>
            <person name="Sanchez A."/>
            <person name="Sanders M."/>
            <person name="Subramaniam C."/>
            <person name="Tay Y."/>
            <person name="Dear P."/>
            <person name="Doerig C."/>
            <person name="Gruber A."/>
            <person name="Parkinson J."/>
            <person name="Shirley M."/>
            <person name="Wan K.L."/>
            <person name="Berriman M."/>
            <person name="Tomley F."/>
            <person name="Pain A."/>
        </authorList>
    </citation>
    <scope>NUCLEOTIDE SEQUENCE [LARGE SCALE GENOMIC DNA]</scope>
    <source>
        <strain evidence="13">Weybridge</strain>
    </source>
</reference>
<evidence type="ECO:0000256" key="10">
    <source>
        <dbReference type="ARBA" id="ARBA00023180"/>
    </source>
</evidence>
<name>U6M3Q5_EIMMA</name>
<evidence type="ECO:0000256" key="3">
    <source>
        <dbReference type="ARBA" id="ARBA00022676"/>
    </source>
</evidence>
<feature type="compositionally biased region" description="Basic and acidic residues" evidence="12">
    <location>
        <begin position="1"/>
        <end position="20"/>
    </location>
</feature>